<accession>A0AA39LJL5</accession>
<reference evidence="2" key="1">
    <citation type="submission" date="2023-06" db="EMBL/GenBank/DDBJ databases">
        <title>Genomic analysis of the entomopathogenic nematode Steinernema hermaphroditum.</title>
        <authorList>
            <person name="Schwarz E.M."/>
            <person name="Heppert J.K."/>
            <person name="Baniya A."/>
            <person name="Schwartz H.T."/>
            <person name="Tan C.-H."/>
            <person name="Antoshechkin I."/>
            <person name="Sternberg P.W."/>
            <person name="Goodrich-Blair H."/>
            <person name="Dillman A.R."/>
        </authorList>
    </citation>
    <scope>NUCLEOTIDE SEQUENCE</scope>
    <source>
        <strain evidence="2">PS9179</strain>
        <tissue evidence="2">Whole animal</tissue>
    </source>
</reference>
<feature type="compositionally biased region" description="Low complexity" evidence="1">
    <location>
        <begin position="245"/>
        <end position="258"/>
    </location>
</feature>
<protein>
    <submittedName>
        <fullName evidence="2">Uncharacterized protein</fullName>
    </submittedName>
</protein>
<evidence type="ECO:0000313" key="3">
    <source>
        <dbReference type="Proteomes" id="UP001175271"/>
    </source>
</evidence>
<comment type="caution">
    <text evidence="2">The sequence shown here is derived from an EMBL/GenBank/DDBJ whole genome shotgun (WGS) entry which is preliminary data.</text>
</comment>
<organism evidence="2 3">
    <name type="scientific">Steinernema hermaphroditum</name>
    <dbReference type="NCBI Taxonomy" id="289476"/>
    <lineage>
        <taxon>Eukaryota</taxon>
        <taxon>Metazoa</taxon>
        <taxon>Ecdysozoa</taxon>
        <taxon>Nematoda</taxon>
        <taxon>Chromadorea</taxon>
        <taxon>Rhabditida</taxon>
        <taxon>Tylenchina</taxon>
        <taxon>Panagrolaimomorpha</taxon>
        <taxon>Strongyloidoidea</taxon>
        <taxon>Steinernematidae</taxon>
        <taxon>Steinernema</taxon>
    </lineage>
</organism>
<evidence type="ECO:0000256" key="1">
    <source>
        <dbReference type="SAM" id="MobiDB-lite"/>
    </source>
</evidence>
<dbReference type="AlphaFoldDB" id="A0AA39LJL5"/>
<sequence>MRLSESRNCDDVKYQRYTFEFQIMSNPYNNATPYEWNNVSPDHWNEIPTSWNSRMHRGWWSVLLNGGQLSSYELACLSSNPFYAFTTRSQDAANQWSGVTSSQFANYPASNTLMPHLTTGTSVNQRVTDPLRWRNTGSANGLALGQGNSGLLNIVGDTSSHLSQWNPDLSYPLNGAAPNPPIPRLSHDWNRGVSTNWASRLLNQSRGAAAPPLPSRARLYALPSDSPEETPNPGSGRSSNSWNLRSTPTSNTSTNRSTFWTYQRPPSPQWECEETTKTTQPENELPSVRRIPDTYCNHMSWYTDEELASALETLQAIEALDAEYQAKEGIHPVILDNCVNNPGLREDGRMVLPVFKAGEEGIRVTTMKFPSAYDNLEEASDSEDDMEATTATSKRRKRMAAVQKSLEAADLLLAPKTLRGHGKRKHEDEEEEEDGRFVVVMKTDPKTGADEDVLNTVWQKLRDHADRDLNKNRDNNMEANFIALNDKDVVSFYEASKEKKTVIISMLKSASVPLQTTLWKIFFSNIVSLIDHNVGYRCLEEVANVTKSDTYINIKKMFRYH</sequence>
<gene>
    <name evidence="2" type="ORF">QR680_003143</name>
</gene>
<feature type="compositionally biased region" description="Polar residues" evidence="1">
    <location>
        <begin position="232"/>
        <end position="244"/>
    </location>
</feature>
<evidence type="ECO:0000313" key="2">
    <source>
        <dbReference type="EMBL" id="KAK0399633.1"/>
    </source>
</evidence>
<proteinExistence type="predicted"/>
<name>A0AA39LJL5_9BILA</name>
<dbReference type="Proteomes" id="UP001175271">
    <property type="component" value="Unassembled WGS sequence"/>
</dbReference>
<dbReference type="EMBL" id="JAUCMV010000005">
    <property type="protein sequence ID" value="KAK0399633.1"/>
    <property type="molecule type" value="Genomic_DNA"/>
</dbReference>
<feature type="compositionally biased region" description="Low complexity" evidence="1">
    <location>
        <begin position="206"/>
        <end position="223"/>
    </location>
</feature>
<keyword evidence="3" id="KW-1185">Reference proteome</keyword>
<feature type="region of interest" description="Disordered" evidence="1">
    <location>
        <begin position="205"/>
        <end position="283"/>
    </location>
</feature>